<name>A0A915JRT1_ROMCU</name>
<dbReference type="AlphaFoldDB" id="A0A915JRT1"/>
<reference evidence="2" key="1">
    <citation type="submission" date="2022-11" db="UniProtKB">
        <authorList>
            <consortium name="WormBaseParasite"/>
        </authorList>
    </citation>
    <scope>IDENTIFICATION</scope>
</reference>
<proteinExistence type="predicted"/>
<sequence>MLKTQPTTKIAGKGDAGMKIIGEEGDDAMKIIEEGPDVTKIAGEAGDATEHQKAVSPQTTFVNELFINYLNDPD</sequence>
<dbReference type="Proteomes" id="UP000887565">
    <property type="component" value="Unplaced"/>
</dbReference>
<dbReference type="WBParaSite" id="nRc.2.0.1.t28818-RA">
    <property type="protein sequence ID" value="nRc.2.0.1.t28818-RA"/>
    <property type="gene ID" value="nRc.2.0.1.g28818"/>
</dbReference>
<organism evidence="1 2">
    <name type="scientific">Romanomermis culicivorax</name>
    <name type="common">Nematode worm</name>
    <dbReference type="NCBI Taxonomy" id="13658"/>
    <lineage>
        <taxon>Eukaryota</taxon>
        <taxon>Metazoa</taxon>
        <taxon>Ecdysozoa</taxon>
        <taxon>Nematoda</taxon>
        <taxon>Enoplea</taxon>
        <taxon>Dorylaimia</taxon>
        <taxon>Mermithida</taxon>
        <taxon>Mermithoidea</taxon>
        <taxon>Mermithidae</taxon>
        <taxon>Romanomermis</taxon>
    </lineage>
</organism>
<evidence type="ECO:0000313" key="1">
    <source>
        <dbReference type="Proteomes" id="UP000887565"/>
    </source>
</evidence>
<keyword evidence="1" id="KW-1185">Reference proteome</keyword>
<evidence type="ECO:0000313" key="2">
    <source>
        <dbReference type="WBParaSite" id="nRc.2.0.1.t28818-RA"/>
    </source>
</evidence>
<accession>A0A915JRT1</accession>
<protein>
    <submittedName>
        <fullName evidence="2">Uncharacterized protein</fullName>
    </submittedName>
</protein>